<comment type="caution">
    <text evidence="6">The sequence shown here is derived from an EMBL/GenBank/DDBJ whole genome shotgun (WGS) entry which is preliminary data.</text>
</comment>
<evidence type="ECO:0000259" key="4">
    <source>
        <dbReference type="PROSITE" id="PS50207"/>
    </source>
</evidence>
<dbReference type="GO" id="GO:0006508">
    <property type="term" value="P:proteolysis"/>
    <property type="evidence" value="ECO:0007669"/>
    <property type="project" value="InterPro"/>
</dbReference>
<dbReference type="GO" id="GO:0005737">
    <property type="term" value="C:cytoplasm"/>
    <property type="evidence" value="ECO:0007669"/>
    <property type="project" value="UniProtKB-ARBA"/>
</dbReference>
<dbReference type="PRINTS" id="PR00376">
    <property type="entry name" value="IL1BCENZYME"/>
</dbReference>
<name>A0A8S1C9C1_9INSE</name>
<evidence type="ECO:0000256" key="2">
    <source>
        <dbReference type="ARBA" id="ARBA00022703"/>
    </source>
</evidence>
<dbReference type="InterPro" id="IPR015917">
    <property type="entry name" value="Pept_C14A"/>
</dbReference>
<evidence type="ECO:0008006" key="8">
    <source>
        <dbReference type="Google" id="ProtNLM"/>
    </source>
</evidence>
<dbReference type="SMART" id="SM00115">
    <property type="entry name" value="CASc"/>
    <property type="match status" value="1"/>
</dbReference>
<dbReference type="GO" id="GO:0043067">
    <property type="term" value="P:regulation of programmed cell death"/>
    <property type="evidence" value="ECO:0007669"/>
    <property type="project" value="UniProtKB-ARBA"/>
</dbReference>
<protein>
    <recommendedName>
        <fullName evidence="8">Caspase family p20 domain-containing protein</fullName>
    </recommendedName>
</protein>
<sequence length="489" mass="55053">MTGDAQQGGNSEEPVESNEIACDDSGLRHLSIENNLLSDHDQPATGRGPTPTSAYMRATGKLRQQHKDSLRFVLGLDACGDEESPHPDALREALAITNNYRSLRDEFGVNKADALEKYQPRNATFSIKVNLWRKKLFLIAEGLNPVETEIFKRKLSENDVMDGSEQLEIVFERLMNKLNESQVKTILLDMKRHDLEKLLEKSVTMRSGLCIIINQKLYIKGSPKPRIGTDLDRDRLVETFTRIGFDVVVENNLKFSKVNETLKGILNDELKPSVHKCLVVCILAHGIKDQFICVDQDDQSGYHLERLITLLNLEDKNHLAKIPKIYFIQACQGSINLTDKEPLEVIRKTEIASDAPIELNRCNNATGIRNVCILQSAVPGTTSLRHEKKGTFFVRGLCSAILMKNPCRLESLYNEIHDILKTALSNEDASKSMAMVPMCTSTMIDKVIFQTSENKLKESVKMRLTRVLVNLYEREIAKMMIAKALGNVA</sequence>
<feature type="domain" description="Caspase family p10" evidence="4">
    <location>
        <begin position="376"/>
        <end position="401"/>
    </location>
</feature>
<organism evidence="6 7">
    <name type="scientific">Cloeon dipterum</name>
    <dbReference type="NCBI Taxonomy" id="197152"/>
    <lineage>
        <taxon>Eukaryota</taxon>
        <taxon>Metazoa</taxon>
        <taxon>Ecdysozoa</taxon>
        <taxon>Arthropoda</taxon>
        <taxon>Hexapoda</taxon>
        <taxon>Insecta</taxon>
        <taxon>Pterygota</taxon>
        <taxon>Palaeoptera</taxon>
        <taxon>Ephemeroptera</taxon>
        <taxon>Pisciforma</taxon>
        <taxon>Baetidae</taxon>
        <taxon>Cloeon</taxon>
    </lineage>
</organism>
<proteinExistence type="inferred from homology"/>
<evidence type="ECO:0000313" key="6">
    <source>
        <dbReference type="EMBL" id="CAB3365916.1"/>
    </source>
</evidence>
<dbReference type="InterPro" id="IPR002138">
    <property type="entry name" value="Pept_C14_p10"/>
</dbReference>
<accession>A0A8S1C9C1</accession>
<evidence type="ECO:0000259" key="5">
    <source>
        <dbReference type="PROSITE" id="PS50208"/>
    </source>
</evidence>
<keyword evidence="7" id="KW-1185">Reference proteome</keyword>
<evidence type="ECO:0000256" key="1">
    <source>
        <dbReference type="ARBA" id="ARBA00010134"/>
    </source>
</evidence>
<dbReference type="PANTHER" id="PTHR48169:SF1">
    <property type="entry name" value="ASTROCYTIC PHOSPHOPROTEIN PEA-15"/>
    <property type="match status" value="1"/>
</dbReference>
<dbReference type="PANTHER" id="PTHR48169">
    <property type="entry name" value="DED DOMAIN-CONTAINING PROTEIN"/>
    <property type="match status" value="1"/>
</dbReference>
<dbReference type="PROSITE" id="PS50208">
    <property type="entry name" value="CASPASE_P20"/>
    <property type="match status" value="1"/>
</dbReference>
<evidence type="ECO:0000256" key="3">
    <source>
        <dbReference type="RuleBase" id="RU003971"/>
    </source>
</evidence>
<dbReference type="PROSITE" id="PS50207">
    <property type="entry name" value="CASPASE_P10"/>
    <property type="match status" value="1"/>
</dbReference>
<feature type="domain" description="Caspase family p20" evidence="5">
    <location>
        <begin position="206"/>
        <end position="335"/>
    </location>
</feature>
<comment type="similarity">
    <text evidence="1 3">Belongs to the peptidase C14A family.</text>
</comment>
<dbReference type="GO" id="GO:0004197">
    <property type="term" value="F:cysteine-type endopeptidase activity"/>
    <property type="evidence" value="ECO:0007669"/>
    <property type="project" value="InterPro"/>
</dbReference>
<dbReference type="AlphaFoldDB" id="A0A8S1C9C1"/>
<dbReference type="InterPro" id="IPR001309">
    <property type="entry name" value="Pept_C14_p20"/>
</dbReference>
<dbReference type="Gene3D" id="3.40.50.1460">
    <property type="match status" value="1"/>
</dbReference>
<dbReference type="InterPro" id="IPR011600">
    <property type="entry name" value="Pept_C14_caspase"/>
</dbReference>
<gene>
    <name evidence="6" type="ORF">CLODIP_2_CD06568</name>
</gene>
<dbReference type="SUPFAM" id="SSF52129">
    <property type="entry name" value="Caspase-like"/>
    <property type="match status" value="1"/>
</dbReference>
<dbReference type="Pfam" id="PF00656">
    <property type="entry name" value="Peptidase_C14"/>
    <property type="match status" value="1"/>
</dbReference>
<dbReference type="InterPro" id="IPR029030">
    <property type="entry name" value="Caspase-like_dom_sf"/>
</dbReference>
<dbReference type="GO" id="GO:0051604">
    <property type="term" value="P:protein maturation"/>
    <property type="evidence" value="ECO:0007669"/>
    <property type="project" value="UniProtKB-ARBA"/>
</dbReference>
<keyword evidence="2" id="KW-0053">Apoptosis</keyword>
<dbReference type="EMBL" id="CADEPI010000022">
    <property type="protein sequence ID" value="CAB3365916.1"/>
    <property type="molecule type" value="Genomic_DNA"/>
</dbReference>
<reference evidence="6 7" key="1">
    <citation type="submission" date="2020-04" db="EMBL/GenBank/DDBJ databases">
        <authorList>
            <person name="Alioto T."/>
            <person name="Alioto T."/>
            <person name="Gomez Garrido J."/>
        </authorList>
    </citation>
    <scope>NUCLEOTIDE SEQUENCE [LARGE SCALE GENOMIC DNA]</scope>
</reference>
<evidence type="ECO:0000313" key="7">
    <source>
        <dbReference type="Proteomes" id="UP000494165"/>
    </source>
</evidence>
<dbReference type="Proteomes" id="UP000494165">
    <property type="component" value="Unassembled WGS sequence"/>
</dbReference>
<dbReference type="OrthoDB" id="6044770at2759"/>
<dbReference type="GO" id="GO:0006915">
    <property type="term" value="P:apoptotic process"/>
    <property type="evidence" value="ECO:0007669"/>
    <property type="project" value="UniProtKB-KW"/>
</dbReference>